<accession>A0AAE7CR71</accession>
<feature type="domain" description="Choloylglycine hydrolase/NAAA C-terminal" evidence="4">
    <location>
        <begin position="25"/>
        <end position="360"/>
    </location>
</feature>
<evidence type="ECO:0000256" key="2">
    <source>
        <dbReference type="ARBA" id="ARBA00022801"/>
    </source>
</evidence>
<keyword evidence="3" id="KW-0732">Signal</keyword>
<reference evidence="5 6" key="1">
    <citation type="submission" date="2019-03" db="EMBL/GenBank/DDBJ databases">
        <title>Complete Genome Sequence of Allofrancisella inopinata Strain SYSU YG23 Isolated from Water-Cooling Systems in China.</title>
        <authorList>
            <person name="Ohrman C."/>
            <person name="Uneklint I."/>
            <person name="Sjodin A."/>
        </authorList>
    </citation>
    <scope>NUCLEOTIDE SEQUENCE [LARGE SCALE GENOMIC DNA]</scope>
    <source>
        <strain evidence="5 6">SYSU YG23</strain>
    </source>
</reference>
<evidence type="ECO:0000313" key="5">
    <source>
        <dbReference type="EMBL" id="QIV95984.1"/>
    </source>
</evidence>
<dbReference type="EMBL" id="CP038241">
    <property type="protein sequence ID" value="QIV95984.1"/>
    <property type="molecule type" value="Genomic_DNA"/>
</dbReference>
<feature type="chain" id="PRO_5042248053" evidence="3">
    <location>
        <begin position="25"/>
        <end position="391"/>
    </location>
</feature>
<dbReference type="AlphaFoldDB" id="A0AAE7CR71"/>
<keyword evidence="2 5" id="KW-0378">Hydrolase</keyword>
<comment type="similarity">
    <text evidence="1">Belongs to the peptidase C59 family.</text>
</comment>
<protein>
    <submittedName>
        <fullName evidence="5">Choloylglycine hydrolase family protein</fullName>
    </submittedName>
</protein>
<keyword evidence="6" id="KW-1185">Reference proteome</keyword>
<dbReference type="GO" id="GO:0016787">
    <property type="term" value="F:hydrolase activity"/>
    <property type="evidence" value="ECO:0007669"/>
    <property type="project" value="UniProtKB-KW"/>
</dbReference>
<evidence type="ECO:0000313" key="6">
    <source>
        <dbReference type="Proteomes" id="UP000502004"/>
    </source>
</evidence>
<dbReference type="SUPFAM" id="SSF56235">
    <property type="entry name" value="N-terminal nucleophile aminohydrolases (Ntn hydrolases)"/>
    <property type="match status" value="1"/>
</dbReference>
<dbReference type="Proteomes" id="UP000502004">
    <property type="component" value="Chromosome"/>
</dbReference>
<dbReference type="InterPro" id="IPR029055">
    <property type="entry name" value="Ntn_hydrolases_N"/>
</dbReference>
<dbReference type="RefSeq" id="WP_133940699.1">
    <property type="nucleotide sequence ID" value="NZ_CP038241.1"/>
</dbReference>
<dbReference type="PANTHER" id="PTHR35527">
    <property type="entry name" value="CHOLOYLGLYCINE HYDROLASE"/>
    <property type="match status" value="1"/>
</dbReference>
<evidence type="ECO:0000256" key="1">
    <source>
        <dbReference type="ARBA" id="ARBA00006625"/>
    </source>
</evidence>
<dbReference type="Pfam" id="PF02275">
    <property type="entry name" value="CBAH"/>
    <property type="match status" value="1"/>
</dbReference>
<dbReference type="CDD" id="cd00542">
    <property type="entry name" value="Ntn_PVA"/>
    <property type="match status" value="1"/>
</dbReference>
<dbReference type="Gene3D" id="3.60.60.10">
    <property type="entry name" value="Penicillin V Acylase, Chain A"/>
    <property type="match status" value="1"/>
</dbReference>
<feature type="signal peptide" evidence="3">
    <location>
        <begin position="1"/>
        <end position="24"/>
    </location>
</feature>
<dbReference type="InterPro" id="IPR052193">
    <property type="entry name" value="Peptidase_C59"/>
</dbReference>
<dbReference type="PANTHER" id="PTHR35527:SF2">
    <property type="entry name" value="HYDROLASE"/>
    <property type="match status" value="1"/>
</dbReference>
<evidence type="ECO:0000256" key="3">
    <source>
        <dbReference type="SAM" id="SignalP"/>
    </source>
</evidence>
<organism evidence="5 6">
    <name type="scientific">Allofrancisella inopinata</name>
    <dbReference type="NCBI Taxonomy" id="1085647"/>
    <lineage>
        <taxon>Bacteria</taxon>
        <taxon>Pseudomonadati</taxon>
        <taxon>Pseudomonadota</taxon>
        <taxon>Gammaproteobacteria</taxon>
        <taxon>Thiotrichales</taxon>
        <taxon>Francisellaceae</taxon>
        <taxon>Allofrancisella</taxon>
    </lineage>
</organism>
<sequence>MKFYFKKIIAITILPLALISQSIACTAVTLVDAKQHVVSGRTMEWGLDWDWRVIYIPKNTEQSLTAPADLALPIQTYKSKYSILGTGIKNDRQTILIDGQNDQGLSVSANYLPNFTQYQKVSKNDNKYVSIIEFTTFILSEFANINQVRQALKEYKVWSDSTTMVDGISPELHFLITDKQGGGLVVEYVNGDVKLYDVNSNIKVMTNAPTYDWHLTNLKNYLNLSNKTITKIKIKDFIENSKDKQETAQEVNGLGEGNGFLGLPGDYSPPSRFVKIAILAYYSNNESTFQESLVTKIIHILHNVDIAEGTVIVKINDQTMYNHTAYTVIKDLDENILYLSSYSNPASSVVIDLNKLDKNNTKAFDTIIKDIKIPNTDITNNFLQSNILKDY</sequence>
<gene>
    <name evidence="5" type="ORF">E4K63_03720</name>
</gene>
<dbReference type="InterPro" id="IPR029132">
    <property type="entry name" value="CBAH/NAAA_C"/>
</dbReference>
<proteinExistence type="inferred from homology"/>
<dbReference type="KEGG" id="aii:E4K63_03720"/>
<name>A0AAE7CR71_9GAMM</name>
<evidence type="ECO:0000259" key="4">
    <source>
        <dbReference type="Pfam" id="PF02275"/>
    </source>
</evidence>